<dbReference type="Proteomes" id="UP000077667">
    <property type="component" value="Chromosome"/>
</dbReference>
<dbReference type="RefSeq" id="WP_067753998.1">
    <property type="nucleotide sequence ID" value="NZ_CP015772.1"/>
</dbReference>
<feature type="region of interest" description="Disordered" evidence="1">
    <location>
        <begin position="107"/>
        <end position="136"/>
    </location>
</feature>
<organism evidence="2 3">
    <name type="scientific">Niabella ginsenosidivorans</name>
    <dbReference type="NCBI Taxonomy" id="1176587"/>
    <lineage>
        <taxon>Bacteria</taxon>
        <taxon>Pseudomonadati</taxon>
        <taxon>Bacteroidota</taxon>
        <taxon>Chitinophagia</taxon>
        <taxon>Chitinophagales</taxon>
        <taxon>Chitinophagaceae</taxon>
        <taxon>Niabella</taxon>
    </lineage>
</organism>
<name>A0A1A9I2M7_9BACT</name>
<dbReference type="KEGG" id="nia:A8C56_07430"/>
<keyword evidence="3" id="KW-1185">Reference proteome</keyword>
<evidence type="ECO:0000313" key="2">
    <source>
        <dbReference type="EMBL" id="ANH80834.1"/>
    </source>
</evidence>
<dbReference type="OrthoDB" id="959050at2"/>
<feature type="compositionally biased region" description="Basic and acidic residues" evidence="1">
    <location>
        <begin position="114"/>
        <end position="125"/>
    </location>
</feature>
<gene>
    <name evidence="2" type="ORF">A8C56_07430</name>
</gene>
<evidence type="ECO:0000256" key="1">
    <source>
        <dbReference type="SAM" id="MobiDB-lite"/>
    </source>
</evidence>
<protein>
    <submittedName>
        <fullName evidence="2">Uncharacterized protein</fullName>
    </submittedName>
</protein>
<accession>A0A1A9I2M7</accession>
<dbReference type="AlphaFoldDB" id="A0A1A9I2M7"/>
<reference evidence="2 3" key="1">
    <citation type="submission" date="2016-05" db="EMBL/GenBank/DDBJ databases">
        <title>Niabella ginsenosidivorans BS26 whole genome sequencing.</title>
        <authorList>
            <person name="Im W.T."/>
            <person name="Siddiqi M.Z."/>
        </authorList>
    </citation>
    <scope>NUCLEOTIDE SEQUENCE [LARGE SCALE GENOMIC DNA]</scope>
    <source>
        <strain evidence="2 3">BS26</strain>
    </source>
</reference>
<evidence type="ECO:0000313" key="3">
    <source>
        <dbReference type="Proteomes" id="UP000077667"/>
    </source>
</evidence>
<proteinExistence type="predicted"/>
<sequence>MEINFGGQSSVKDVQEIFHGQYPYLKLELYRYPHSRGMASAIGGKIDASVLLKALSPLKGLVSFNTDPSQTVAGFEAEFFRKTGIGAQVVRRSGKLWLQTTDTDDLTLQQQNETGRESTYYKEDNGPEDFGLLDED</sequence>
<dbReference type="STRING" id="1176587.A8C56_07430"/>
<dbReference type="EMBL" id="CP015772">
    <property type="protein sequence ID" value="ANH80834.1"/>
    <property type="molecule type" value="Genomic_DNA"/>
</dbReference>